<proteinExistence type="predicted"/>
<reference evidence="5" key="1">
    <citation type="submission" date="2021-02" db="EMBL/GenBank/DDBJ databases">
        <authorList>
            <person name="Nowell W R."/>
        </authorList>
    </citation>
    <scope>NUCLEOTIDE SEQUENCE</scope>
</reference>
<accession>A0A8S2IKM5</accession>
<evidence type="ECO:0000313" key="4">
    <source>
        <dbReference type="EMBL" id="CAF0992753.1"/>
    </source>
</evidence>
<dbReference type="AlphaFoldDB" id="A0A8S2IKM5"/>
<evidence type="ECO:0000256" key="2">
    <source>
        <dbReference type="ARBA" id="ARBA00023157"/>
    </source>
</evidence>
<evidence type="ECO:0000313" key="5">
    <source>
        <dbReference type="EMBL" id="CAF3762702.1"/>
    </source>
</evidence>
<feature type="domain" description="UMOD/GP2/OIT3-like D8C" evidence="3">
    <location>
        <begin position="142"/>
        <end position="227"/>
    </location>
</feature>
<evidence type="ECO:0000313" key="6">
    <source>
        <dbReference type="Proteomes" id="UP000682733"/>
    </source>
</evidence>
<evidence type="ECO:0000259" key="3">
    <source>
        <dbReference type="Pfam" id="PF23283"/>
    </source>
</evidence>
<dbReference type="EMBL" id="CAJNOK010006075">
    <property type="protein sequence ID" value="CAF0992753.1"/>
    <property type="molecule type" value="Genomic_DNA"/>
</dbReference>
<protein>
    <recommendedName>
        <fullName evidence="3">UMOD/GP2/OIT3-like D8C domain-containing protein</fullName>
    </recommendedName>
</protein>
<dbReference type="InterPro" id="IPR057774">
    <property type="entry name" value="D8C_UMOD/GP2/OIT3-like"/>
</dbReference>
<dbReference type="Proteomes" id="UP000682733">
    <property type="component" value="Unassembled WGS sequence"/>
</dbReference>
<gene>
    <name evidence="4" type="ORF">OVA965_LOCUS14158</name>
    <name evidence="5" type="ORF">TMI583_LOCUS14161</name>
</gene>
<dbReference type="Proteomes" id="UP000677228">
    <property type="component" value="Unassembled WGS sequence"/>
</dbReference>
<name>A0A8S2IKM5_9BILA</name>
<sequence length="647" mass="69998">MIPNGYYGLQWSNVGIVRSFLYPTPGYTTALSSGQDVAYNAYGTPMSIASSPSSPFTINSFVAASAWYDNNTLMMTGSRAGSFLYGTTTSTTIQMTSQSVQQSNGSLPSQCTNYITNNDSTRLTSYNASSACDNLIFNQLTYVHFIAPSGTQIPTSSPGPHYCGTDAPGWISTPYPTTVGQTVSATVCYDWNSNSCLWQNQITIINCDTYYVFGLILPVYCQLRYCTTNVPVTGNQTTITTTVAMTPFSYSIYNNTAIGSVVYSQHFTYYTTPTSQCTAWTSFTSQLLPSLNYTSLTISGTNDPTGISLADPVAVANIANALYQNTGYSITVNGYPWSVGICGSGIELTWNAVICTCTNTLSYSLRPCIGNYNWGGVNTISCLAADQTMTVTFQYGSVRIVTTPVTTTIPATTASVNQIPSNYFGLYWFNVDIIDISQSPFNTSLYQSFGFITALRSGRYVAFSISTAMSIGTFNSITTFTINSFVAASIYNDNNPLTMTAYRLGVLLYNQTIVLAEHVATLVVAPLFFQVSVLYIAQGMNETLTFGIRNDPSVTYLDNISALSGGQELLTNGNFEYENQLGWSGASHLVSGSGICYSYCYADGIVGRLDYVSQTFQTTPGSLLHVSFYIRWGGSGSGVIANVTIYP</sequence>
<keyword evidence="1" id="KW-0732">Signal</keyword>
<comment type="caution">
    <text evidence="5">The sequence shown here is derived from an EMBL/GenBank/DDBJ whole genome shotgun (WGS) entry which is preliminary data.</text>
</comment>
<dbReference type="EMBL" id="CAJOBA010006082">
    <property type="protein sequence ID" value="CAF3762702.1"/>
    <property type="molecule type" value="Genomic_DNA"/>
</dbReference>
<evidence type="ECO:0000256" key="1">
    <source>
        <dbReference type="ARBA" id="ARBA00022729"/>
    </source>
</evidence>
<keyword evidence="2" id="KW-1015">Disulfide bond</keyword>
<dbReference type="Pfam" id="PF23283">
    <property type="entry name" value="D8C_UMOD"/>
    <property type="match status" value="1"/>
</dbReference>
<organism evidence="5 6">
    <name type="scientific">Didymodactylos carnosus</name>
    <dbReference type="NCBI Taxonomy" id="1234261"/>
    <lineage>
        <taxon>Eukaryota</taxon>
        <taxon>Metazoa</taxon>
        <taxon>Spiralia</taxon>
        <taxon>Gnathifera</taxon>
        <taxon>Rotifera</taxon>
        <taxon>Eurotatoria</taxon>
        <taxon>Bdelloidea</taxon>
        <taxon>Philodinida</taxon>
        <taxon>Philodinidae</taxon>
        <taxon>Didymodactylos</taxon>
    </lineage>
</organism>